<dbReference type="RefSeq" id="WP_219781143.1">
    <property type="nucleotide sequence ID" value="NZ_JAHXPT010000017.1"/>
</dbReference>
<accession>A0ABS7AT06</accession>
<gene>
    <name evidence="2" type="ORF">KYD98_16480</name>
</gene>
<comment type="caution">
    <text evidence="2">The sequence shown here is derived from an EMBL/GenBank/DDBJ whole genome shotgun (WGS) entry which is preliminary data.</text>
</comment>
<sequence>MYDRFLKVLKETNGINNSLNQILKYDFIYHSNKIEGSTFTTEALQMLMEKNIVTGTHTLDDVQETVNSFYTFNLVIDSLNEPVSLSMIKEWHSSLMYRTRLYDLGLAGVFKKYQNKILGANFNTADPLEVESKLLNLINEYNSLENIKLEDIARFHLLFEQIHPFQDGNGRIGRFIFLKQLLENKLPLKYMNGESSEEYKKALADSTSTNVDPLVNYLNKQKDFIEINRNMF</sequence>
<organism evidence="2 3">
    <name type="scientific">Clostridium weizhouense</name>
    <dbReference type="NCBI Taxonomy" id="2859781"/>
    <lineage>
        <taxon>Bacteria</taxon>
        <taxon>Bacillati</taxon>
        <taxon>Bacillota</taxon>
        <taxon>Clostridia</taxon>
        <taxon>Eubacteriales</taxon>
        <taxon>Clostridiaceae</taxon>
        <taxon>Clostridium</taxon>
    </lineage>
</organism>
<dbReference type="PROSITE" id="PS51459">
    <property type="entry name" value="FIDO"/>
    <property type="match status" value="1"/>
</dbReference>
<dbReference type="SUPFAM" id="SSF140931">
    <property type="entry name" value="Fic-like"/>
    <property type="match status" value="1"/>
</dbReference>
<dbReference type="Proteomes" id="UP001519921">
    <property type="component" value="Unassembled WGS sequence"/>
</dbReference>
<evidence type="ECO:0000313" key="3">
    <source>
        <dbReference type="Proteomes" id="UP001519921"/>
    </source>
</evidence>
<dbReference type="Pfam" id="PF02661">
    <property type="entry name" value="Fic"/>
    <property type="match status" value="1"/>
</dbReference>
<name>A0ABS7AT06_9CLOT</name>
<evidence type="ECO:0000259" key="1">
    <source>
        <dbReference type="PROSITE" id="PS51459"/>
    </source>
</evidence>
<evidence type="ECO:0000313" key="2">
    <source>
        <dbReference type="EMBL" id="MBW6411679.1"/>
    </source>
</evidence>
<proteinExistence type="predicted"/>
<dbReference type="Gene3D" id="1.10.3290.10">
    <property type="entry name" value="Fido-like domain"/>
    <property type="match status" value="1"/>
</dbReference>
<protein>
    <submittedName>
        <fullName evidence="2">Fic family protein</fullName>
    </submittedName>
</protein>
<dbReference type="PANTHER" id="PTHR13504:SF38">
    <property type="entry name" value="FIDO DOMAIN-CONTAINING PROTEIN"/>
    <property type="match status" value="1"/>
</dbReference>
<keyword evidence="3" id="KW-1185">Reference proteome</keyword>
<dbReference type="InterPro" id="IPR003812">
    <property type="entry name" value="Fido"/>
</dbReference>
<feature type="domain" description="Fido" evidence="1">
    <location>
        <begin position="83"/>
        <end position="220"/>
    </location>
</feature>
<dbReference type="PANTHER" id="PTHR13504">
    <property type="entry name" value="FIDO DOMAIN-CONTAINING PROTEIN DDB_G0283145"/>
    <property type="match status" value="1"/>
</dbReference>
<dbReference type="InterPro" id="IPR036597">
    <property type="entry name" value="Fido-like_dom_sf"/>
</dbReference>
<reference evidence="2 3" key="1">
    <citation type="submission" date="2021-07" db="EMBL/GenBank/DDBJ databases">
        <title>Clostridium weizhouense sp. nov., an anaerobic bacterium isolated from activated sludge of Petroleum wastewater.</title>
        <authorList>
            <person name="Li Q."/>
        </authorList>
    </citation>
    <scope>NUCLEOTIDE SEQUENCE [LARGE SCALE GENOMIC DNA]</scope>
    <source>
        <strain evidence="2 3">YB-6</strain>
    </source>
</reference>
<dbReference type="EMBL" id="JAHXPT010000017">
    <property type="protein sequence ID" value="MBW6411679.1"/>
    <property type="molecule type" value="Genomic_DNA"/>
</dbReference>
<dbReference type="InterPro" id="IPR040198">
    <property type="entry name" value="Fido_containing"/>
</dbReference>